<proteinExistence type="predicted"/>
<evidence type="ECO:0000256" key="1">
    <source>
        <dbReference type="SAM" id="MobiDB-lite"/>
    </source>
</evidence>
<accession>A0A6L2N598</accession>
<gene>
    <name evidence="2" type="ORF">Tci_053281</name>
</gene>
<sequence length="244" mass="28051">MVKLSFDLNVRKESSDTDEAAQYSKNIVHFRVYLNFALAFYRRCFTPTTSRSYVSGQVDVDNETEEKSDTEENDTSGSDSEDLYYDLKHDEVFHDDEHILEDVLVSMNNFNFNPDHKHDLSIVAVEVQEHDLDVIDFDSFGSDFGDGIDSEMRIQLRELRRIGKEKNQGPNKYYFYLGQQFANKKIVNGIVKKHSAETRRKLILPASFVEGPIVEETDDPFDGLDEILGDYANNVEEITRGGDH</sequence>
<organism evidence="2">
    <name type="scientific">Tanacetum cinerariifolium</name>
    <name type="common">Dalmatian daisy</name>
    <name type="synonym">Chrysanthemum cinerariifolium</name>
    <dbReference type="NCBI Taxonomy" id="118510"/>
    <lineage>
        <taxon>Eukaryota</taxon>
        <taxon>Viridiplantae</taxon>
        <taxon>Streptophyta</taxon>
        <taxon>Embryophyta</taxon>
        <taxon>Tracheophyta</taxon>
        <taxon>Spermatophyta</taxon>
        <taxon>Magnoliopsida</taxon>
        <taxon>eudicotyledons</taxon>
        <taxon>Gunneridae</taxon>
        <taxon>Pentapetalae</taxon>
        <taxon>asterids</taxon>
        <taxon>campanulids</taxon>
        <taxon>Asterales</taxon>
        <taxon>Asteraceae</taxon>
        <taxon>Asteroideae</taxon>
        <taxon>Anthemideae</taxon>
        <taxon>Anthemidinae</taxon>
        <taxon>Tanacetum</taxon>
    </lineage>
</organism>
<feature type="region of interest" description="Disordered" evidence="1">
    <location>
        <begin position="56"/>
        <end position="81"/>
    </location>
</feature>
<comment type="caution">
    <text evidence="2">The sequence shown here is derived from an EMBL/GenBank/DDBJ whole genome shotgun (WGS) entry which is preliminary data.</text>
</comment>
<evidence type="ECO:0000313" key="2">
    <source>
        <dbReference type="EMBL" id="GEU81303.1"/>
    </source>
</evidence>
<name>A0A6L2N598_TANCI</name>
<dbReference type="AlphaFoldDB" id="A0A6L2N598"/>
<protein>
    <submittedName>
        <fullName evidence="2">SIT4 phosphatase-associated protein family, armadillo-type fold protein</fullName>
    </submittedName>
</protein>
<reference evidence="2" key="1">
    <citation type="journal article" date="2019" name="Sci. Rep.">
        <title>Draft genome of Tanacetum cinerariifolium, the natural source of mosquito coil.</title>
        <authorList>
            <person name="Yamashiro T."/>
            <person name="Shiraishi A."/>
            <person name="Satake H."/>
            <person name="Nakayama K."/>
        </authorList>
    </citation>
    <scope>NUCLEOTIDE SEQUENCE</scope>
</reference>
<feature type="compositionally biased region" description="Acidic residues" evidence="1">
    <location>
        <begin position="60"/>
        <end position="81"/>
    </location>
</feature>
<dbReference type="EMBL" id="BKCJ010008252">
    <property type="protein sequence ID" value="GEU81303.1"/>
    <property type="molecule type" value="Genomic_DNA"/>
</dbReference>